<sequence>MNSSCDCTAAQKSASANVETGGVEGEERPLLESRPRTSQSLGARWRTSMMMDVDRDGADVVLLFCYMITGLLDSSSISTWGSFVAMQTGNTVFFGLGLAAPTASTRWIKSGTSLGCFGIGSFLFSRFHRHFSARRRWVMFASFATQMLFIVAAVAVVDMYPSSSQDDVTWNVLMPVAAIAFQSSGQAVVSRALECTGFTSVVLTSIYCDLFSDTDLFAMKNADRNRRVAAPVLLLIGGAACGLYFARSEVGITGALWTAASRKLFIAVSWLLWPGSRNTPEN</sequence>
<evidence type="ECO:0000313" key="3">
    <source>
        <dbReference type="EMBL" id="KAK4076896.1"/>
    </source>
</evidence>
<gene>
    <name evidence="3" type="ORF">Purlil1_12520</name>
</gene>
<dbReference type="Pfam" id="PF06912">
    <property type="entry name" value="DUF1275"/>
    <property type="match status" value="1"/>
</dbReference>
<dbReference type="EMBL" id="JAWRVI010000109">
    <property type="protein sequence ID" value="KAK4076896.1"/>
    <property type="molecule type" value="Genomic_DNA"/>
</dbReference>
<feature type="transmembrane region" description="Helical" evidence="2">
    <location>
        <begin position="106"/>
        <end position="125"/>
    </location>
</feature>
<name>A0ABR0BGQ0_PURLI</name>
<keyword evidence="2" id="KW-1133">Transmembrane helix</keyword>
<evidence type="ECO:0000313" key="4">
    <source>
        <dbReference type="Proteomes" id="UP001287286"/>
    </source>
</evidence>
<comment type="caution">
    <text evidence="3">The sequence shown here is derived from an EMBL/GenBank/DDBJ whole genome shotgun (WGS) entry which is preliminary data.</text>
</comment>
<feature type="compositionally biased region" description="Basic and acidic residues" evidence="1">
    <location>
        <begin position="25"/>
        <end position="35"/>
    </location>
</feature>
<proteinExistence type="predicted"/>
<evidence type="ECO:0008006" key="5">
    <source>
        <dbReference type="Google" id="ProtNLM"/>
    </source>
</evidence>
<dbReference type="InterPro" id="IPR010699">
    <property type="entry name" value="DUF1275"/>
</dbReference>
<keyword evidence="2" id="KW-0472">Membrane</keyword>
<keyword evidence="4" id="KW-1185">Reference proteome</keyword>
<feature type="transmembrane region" description="Helical" evidence="2">
    <location>
        <begin position="228"/>
        <end position="246"/>
    </location>
</feature>
<feature type="region of interest" description="Disordered" evidence="1">
    <location>
        <begin position="16"/>
        <end position="39"/>
    </location>
</feature>
<organism evidence="3 4">
    <name type="scientific">Purpureocillium lilacinum</name>
    <name type="common">Paecilomyces lilacinus</name>
    <dbReference type="NCBI Taxonomy" id="33203"/>
    <lineage>
        <taxon>Eukaryota</taxon>
        <taxon>Fungi</taxon>
        <taxon>Dikarya</taxon>
        <taxon>Ascomycota</taxon>
        <taxon>Pezizomycotina</taxon>
        <taxon>Sordariomycetes</taxon>
        <taxon>Hypocreomycetidae</taxon>
        <taxon>Hypocreales</taxon>
        <taxon>Ophiocordycipitaceae</taxon>
        <taxon>Purpureocillium</taxon>
    </lineage>
</organism>
<accession>A0ABR0BGQ0</accession>
<dbReference type="PANTHER" id="PTHR37488:SF1">
    <property type="entry name" value="DUF1275 DOMAIN PROTEIN"/>
    <property type="match status" value="1"/>
</dbReference>
<evidence type="ECO:0000256" key="2">
    <source>
        <dbReference type="SAM" id="Phobius"/>
    </source>
</evidence>
<protein>
    <recommendedName>
        <fullName evidence="5">DUF1275 domain protein</fullName>
    </recommendedName>
</protein>
<reference evidence="3 4" key="1">
    <citation type="journal article" date="2024" name="Microbiol. Resour. Announc.">
        <title>Genome annotations for the ascomycete fungi Trichoderma harzianum, Trichoderma aggressivum, and Purpureocillium lilacinum.</title>
        <authorList>
            <person name="Beijen E.P.W."/>
            <person name="Ohm R.A."/>
        </authorList>
    </citation>
    <scope>NUCLEOTIDE SEQUENCE [LARGE SCALE GENOMIC DNA]</scope>
    <source>
        <strain evidence="3 4">CBS 150709</strain>
    </source>
</reference>
<keyword evidence="2" id="KW-0812">Transmembrane</keyword>
<feature type="transmembrane region" description="Helical" evidence="2">
    <location>
        <begin position="60"/>
        <end position="86"/>
    </location>
</feature>
<dbReference type="Proteomes" id="UP001287286">
    <property type="component" value="Unassembled WGS sequence"/>
</dbReference>
<evidence type="ECO:0000256" key="1">
    <source>
        <dbReference type="SAM" id="MobiDB-lite"/>
    </source>
</evidence>
<dbReference type="PANTHER" id="PTHR37488">
    <property type="entry name" value="DUF1275 DOMAIN-CONTAINING PROTEIN"/>
    <property type="match status" value="1"/>
</dbReference>
<feature type="transmembrane region" description="Helical" evidence="2">
    <location>
        <begin position="137"/>
        <end position="156"/>
    </location>
</feature>